<name>A0ABS5ZI40_9GAMM</name>
<reference evidence="1 2" key="1">
    <citation type="submission" date="2021-04" db="EMBL/GenBank/DDBJ databases">
        <authorList>
            <person name="Pira H."/>
            <person name="Risdian C."/>
            <person name="Wink J."/>
        </authorList>
    </citation>
    <scope>NUCLEOTIDE SEQUENCE [LARGE SCALE GENOMIC DNA]</scope>
    <source>
        <strain evidence="1 2">WH53</strain>
    </source>
</reference>
<dbReference type="RefSeq" id="WP_215822019.1">
    <property type="nucleotide sequence ID" value="NZ_JAGSOY010000098.1"/>
</dbReference>
<evidence type="ECO:0000313" key="2">
    <source>
        <dbReference type="Proteomes" id="UP000690515"/>
    </source>
</evidence>
<accession>A0ABS5ZI40</accession>
<sequence>MVEDLLPPNATPQEKALSTSMKHLGEVPVPIATLWQADHCPLNLLPWLAWTLSVDEWDDVWNETIKRQVIKNSIEVHRHKGTVGAVKKALAATGLDVVLQEWFEYGGAPYTFKAEVNVNHTGIDAQQYAQIYRLLMSTKNTRSHFELTLYLTNKNQIPKLATASIHANSTRVRPYLTKQIFTTQSSQMGVGQHTVHHFTLKPKLTTLLTTCCCRVILSAYQTVQIQVIYPRGTS</sequence>
<protein>
    <submittedName>
        <fullName evidence="1">Phage tail protein I</fullName>
    </submittedName>
</protein>
<keyword evidence="2" id="KW-1185">Reference proteome</keyword>
<dbReference type="EMBL" id="JAGSOY010000098">
    <property type="protein sequence ID" value="MBU2713737.1"/>
    <property type="molecule type" value="Genomic_DNA"/>
</dbReference>
<dbReference type="Proteomes" id="UP000690515">
    <property type="component" value="Unassembled WGS sequence"/>
</dbReference>
<proteinExistence type="predicted"/>
<dbReference type="Pfam" id="PF09684">
    <property type="entry name" value="Tail_P2_I"/>
    <property type="match status" value="1"/>
</dbReference>
<dbReference type="NCBIfam" id="TIGR01634">
    <property type="entry name" value="tail_P2_I"/>
    <property type="match status" value="1"/>
</dbReference>
<evidence type="ECO:0000313" key="1">
    <source>
        <dbReference type="EMBL" id="MBU2713737.1"/>
    </source>
</evidence>
<gene>
    <name evidence="1" type="ORF">KCG35_21995</name>
</gene>
<organism evidence="1 2">
    <name type="scientific">Zooshikella harenae</name>
    <dbReference type="NCBI Taxonomy" id="2827238"/>
    <lineage>
        <taxon>Bacteria</taxon>
        <taxon>Pseudomonadati</taxon>
        <taxon>Pseudomonadota</taxon>
        <taxon>Gammaproteobacteria</taxon>
        <taxon>Oceanospirillales</taxon>
        <taxon>Zooshikellaceae</taxon>
        <taxon>Zooshikella</taxon>
    </lineage>
</organism>
<dbReference type="InterPro" id="IPR006521">
    <property type="entry name" value="Tail_protein_I"/>
</dbReference>
<comment type="caution">
    <text evidence="1">The sequence shown here is derived from an EMBL/GenBank/DDBJ whole genome shotgun (WGS) entry which is preliminary data.</text>
</comment>